<feature type="transmembrane region" description="Helical" evidence="3">
    <location>
        <begin position="15"/>
        <end position="31"/>
    </location>
</feature>
<dbReference type="PANTHER" id="PTHR22550:SF14">
    <property type="entry name" value="VWFA DOMAIN-CONTAINING PROTEIN"/>
    <property type="match status" value="1"/>
</dbReference>
<dbReference type="InterPro" id="IPR036465">
    <property type="entry name" value="vWFA_dom_sf"/>
</dbReference>
<dbReference type="PROSITE" id="PS50005">
    <property type="entry name" value="TPR"/>
    <property type="match status" value="1"/>
</dbReference>
<feature type="compositionally biased region" description="Basic and acidic residues" evidence="2">
    <location>
        <begin position="473"/>
        <end position="487"/>
    </location>
</feature>
<evidence type="ECO:0000256" key="3">
    <source>
        <dbReference type="SAM" id="Phobius"/>
    </source>
</evidence>
<dbReference type="EMBL" id="JACHHX010000014">
    <property type="protein sequence ID" value="MBB5016087.1"/>
    <property type="molecule type" value="Genomic_DNA"/>
</dbReference>
<evidence type="ECO:0000256" key="2">
    <source>
        <dbReference type="SAM" id="MobiDB-lite"/>
    </source>
</evidence>
<dbReference type="PANTHER" id="PTHR22550">
    <property type="entry name" value="SPORE GERMINATION PROTEIN"/>
    <property type="match status" value="1"/>
</dbReference>
<dbReference type="PROSITE" id="PS50293">
    <property type="entry name" value="TPR_REGION"/>
    <property type="match status" value="1"/>
</dbReference>
<dbReference type="InterPro" id="IPR002035">
    <property type="entry name" value="VWF_A"/>
</dbReference>
<protein>
    <submittedName>
        <fullName evidence="5">Ca-activated chloride channel family protein</fullName>
    </submittedName>
</protein>
<gene>
    <name evidence="5" type="ORF">HNQ58_001997</name>
</gene>
<dbReference type="RefSeq" id="WP_183948759.1">
    <property type="nucleotide sequence ID" value="NZ_JACHHX010000014.1"/>
</dbReference>
<proteinExistence type="predicted"/>
<dbReference type="Gene3D" id="1.25.40.10">
    <property type="entry name" value="Tetratricopeptide repeat domain"/>
    <property type="match status" value="1"/>
</dbReference>
<dbReference type="Gene3D" id="3.40.50.410">
    <property type="entry name" value="von Willebrand factor, type A domain"/>
    <property type="match status" value="1"/>
</dbReference>
<dbReference type="Pfam" id="PF00515">
    <property type="entry name" value="TPR_1"/>
    <property type="match status" value="1"/>
</dbReference>
<organism evidence="5 6">
    <name type="scientific">Rehaibacterium terrae</name>
    <dbReference type="NCBI Taxonomy" id="1341696"/>
    <lineage>
        <taxon>Bacteria</taxon>
        <taxon>Pseudomonadati</taxon>
        <taxon>Pseudomonadota</taxon>
        <taxon>Gammaproteobacteria</taxon>
        <taxon>Lysobacterales</taxon>
        <taxon>Lysobacteraceae</taxon>
        <taxon>Rehaibacterium</taxon>
    </lineage>
</organism>
<evidence type="ECO:0000259" key="4">
    <source>
        <dbReference type="SMART" id="SM00327"/>
    </source>
</evidence>
<feature type="region of interest" description="Disordered" evidence="2">
    <location>
        <begin position="456"/>
        <end position="558"/>
    </location>
</feature>
<sequence>MNLTALWPHFLRPEWFWAVPALPVVVWLWRRRQTRDDVWRRAVDPHLLPALLEAAPPRRRHLGLFGIVLAWTLAVTALAGPAWRQQPVELWQSDAPLVVALELSSAMSAADTPPSRLLRARLKLAQLLELRQGGPIALLAYAGDAFTVAPLTDDVGNLRNLLDALDPTLMPVDGQRGDRAIAHARTLLANAGHARGDILLIASAFDDPTAVVASARAAHAAGIRVSALAVGTPEGAPVRQADGGFVTDGAGRLRIARLDGDALRAVAEAGGGRFAVLQADASDLQTLDVLDPRAAQAQAGGGEALRWHDAGYWLLPALLALALLGFRRGVLMVLLVGALWLPAPPVQAVDWAALWLRDDQRAWRALQDGDAEQARRLAHDPALAGAAAYRQQDWEAAIAAWSQRDDAVSHYNRGNALAQAGRFDAALQAYDEALARDPDFADAAANRQALRDWLAQQPPPEAGAGGEGEPGEPDEKSERAQGEKGDASGESSPPEEGDDSSGESGPQQGAEGEQDSPLSEEEAAAAEQALREAMQQALEQGRSPAEDESPLDAAALAEEEQRRAIEQWLRRVPDDPGGLLRRKFALEYQRRLSEGHPPR</sequence>
<keyword evidence="3" id="KW-0812">Transmembrane</keyword>
<feature type="repeat" description="TPR" evidence="1">
    <location>
        <begin position="407"/>
        <end position="440"/>
    </location>
</feature>
<feature type="domain" description="VWFA" evidence="4">
    <location>
        <begin position="94"/>
        <end position="265"/>
    </location>
</feature>
<name>A0A7W7Y100_9GAMM</name>
<evidence type="ECO:0000313" key="6">
    <source>
        <dbReference type="Proteomes" id="UP000519004"/>
    </source>
</evidence>
<dbReference type="Proteomes" id="UP000519004">
    <property type="component" value="Unassembled WGS sequence"/>
</dbReference>
<dbReference type="AlphaFoldDB" id="A0A7W7Y100"/>
<evidence type="ECO:0000256" key="1">
    <source>
        <dbReference type="PROSITE-ProRule" id="PRU00339"/>
    </source>
</evidence>
<dbReference type="SMART" id="SM00327">
    <property type="entry name" value="VWA"/>
    <property type="match status" value="1"/>
</dbReference>
<comment type="caution">
    <text evidence="5">The sequence shown here is derived from an EMBL/GenBank/DDBJ whole genome shotgun (WGS) entry which is preliminary data.</text>
</comment>
<keyword evidence="1" id="KW-0802">TPR repeat</keyword>
<feature type="transmembrane region" description="Helical" evidence="3">
    <location>
        <begin position="62"/>
        <end position="83"/>
    </location>
</feature>
<dbReference type="SMART" id="SM00028">
    <property type="entry name" value="TPR"/>
    <property type="match status" value="1"/>
</dbReference>
<dbReference type="InterPro" id="IPR019734">
    <property type="entry name" value="TPR_rpt"/>
</dbReference>
<evidence type="ECO:0000313" key="5">
    <source>
        <dbReference type="EMBL" id="MBB5016087.1"/>
    </source>
</evidence>
<dbReference type="Pfam" id="PF13519">
    <property type="entry name" value="VWA_2"/>
    <property type="match status" value="1"/>
</dbReference>
<keyword evidence="6" id="KW-1185">Reference proteome</keyword>
<accession>A0A7W7Y100</accession>
<dbReference type="InterPro" id="IPR050768">
    <property type="entry name" value="UPF0353/GerABKA_families"/>
</dbReference>
<keyword evidence="3" id="KW-1133">Transmembrane helix</keyword>
<dbReference type="SUPFAM" id="SSF48452">
    <property type="entry name" value="TPR-like"/>
    <property type="match status" value="1"/>
</dbReference>
<feature type="compositionally biased region" description="Low complexity" evidence="2">
    <location>
        <begin position="525"/>
        <end position="540"/>
    </location>
</feature>
<feature type="compositionally biased region" description="Acidic residues" evidence="2">
    <location>
        <begin position="512"/>
        <end position="524"/>
    </location>
</feature>
<dbReference type="SUPFAM" id="SSF53300">
    <property type="entry name" value="vWA-like"/>
    <property type="match status" value="1"/>
</dbReference>
<dbReference type="InterPro" id="IPR011990">
    <property type="entry name" value="TPR-like_helical_dom_sf"/>
</dbReference>
<reference evidence="5 6" key="1">
    <citation type="submission" date="2020-08" db="EMBL/GenBank/DDBJ databases">
        <title>Genomic Encyclopedia of Type Strains, Phase IV (KMG-IV): sequencing the most valuable type-strain genomes for metagenomic binning, comparative biology and taxonomic classification.</title>
        <authorList>
            <person name="Goeker M."/>
        </authorList>
    </citation>
    <scope>NUCLEOTIDE SEQUENCE [LARGE SCALE GENOMIC DNA]</scope>
    <source>
        <strain evidence="5 6">DSM 25897</strain>
    </source>
</reference>
<keyword evidence="3" id="KW-0472">Membrane</keyword>